<dbReference type="PANTHER" id="PTHR21666:SF285">
    <property type="entry name" value="M23 FAMILY METALLOPEPTIDASE"/>
    <property type="match status" value="1"/>
</dbReference>
<protein>
    <submittedName>
        <fullName evidence="3">M23 family metallopeptidase</fullName>
    </submittedName>
</protein>
<dbReference type="AlphaFoldDB" id="A0A3M6QI21"/>
<reference evidence="3 4" key="1">
    <citation type="submission" date="2018-10" db="EMBL/GenBank/DDBJ databases">
        <title>Comamonadaceae CDC group NO-1 genome sequencing and assembly.</title>
        <authorList>
            <person name="Bernier A.-M."/>
            <person name="Bernard K."/>
        </authorList>
    </citation>
    <scope>NUCLEOTIDE SEQUENCE [LARGE SCALE GENOMIC DNA]</scope>
    <source>
        <strain evidence="3 4">NML161473</strain>
    </source>
</reference>
<sequence length="326" mass="35010">MTTVLPLPHRPSQSQSRGLWRPSGAEPRRNARAIASKLLALGLGGWLLACWPMHAVQAAGQAPQSRPASSGSSANAAAHIRFPASVQQGSMVLGRVPPGSHVRYRERVLRTTDYGTVVFGVGRNEPGPAIVHIRTPDGREHTAQVRVTPRDWPTEYVKGVPPKTASPKGALAERIQREQAQVTAARERDDDRTDFARKFIWPVKGRISGRFGNARVYNGIPSGSGHSGMDIAAPTGTPVKAPAGGIVTFAGDLFLTGGTLLIDHGFGISSNFLHLSRIDVQVGQRVEQGQTIAAVGATGRATGPHLHWGMNWFDVRLDPLLVLERP</sequence>
<dbReference type="FunFam" id="2.70.70.10:FF:000019">
    <property type="entry name" value="M23 family peptidase"/>
    <property type="match status" value="1"/>
</dbReference>
<dbReference type="EMBL" id="RDQL01000001">
    <property type="protein sequence ID" value="RMX02708.1"/>
    <property type="molecule type" value="Genomic_DNA"/>
</dbReference>
<dbReference type="SUPFAM" id="SSF51261">
    <property type="entry name" value="Duplicated hybrid motif"/>
    <property type="match status" value="1"/>
</dbReference>
<accession>A0A3M6QI21</accession>
<name>A0A3M6QI21_9BURK</name>
<feature type="region of interest" description="Disordered" evidence="1">
    <location>
        <begin position="153"/>
        <end position="172"/>
    </location>
</feature>
<evidence type="ECO:0000259" key="2">
    <source>
        <dbReference type="Pfam" id="PF01551"/>
    </source>
</evidence>
<proteinExistence type="predicted"/>
<organism evidence="3 4">
    <name type="scientific">Allofranklinella schreckenbergeri</name>
    <dbReference type="NCBI Taxonomy" id="1076744"/>
    <lineage>
        <taxon>Bacteria</taxon>
        <taxon>Pseudomonadati</taxon>
        <taxon>Pseudomonadota</taxon>
        <taxon>Betaproteobacteria</taxon>
        <taxon>Burkholderiales</taxon>
        <taxon>Comamonadaceae</taxon>
        <taxon>Allofranklinella</taxon>
    </lineage>
</organism>
<dbReference type="Pfam" id="PF01551">
    <property type="entry name" value="Peptidase_M23"/>
    <property type="match status" value="1"/>
</dbReference>
<dbReference type="PANTHER" id="PTHR21666">
    <property type="entry name" value="PEPTIDASE-RELATED"/>
    <property type="match status" value="1"/>
</dbReference>
<dbReference type="InterPro" id="IPR050570">
    <property type="entry name" value="Cell_wall_metabolism_enzyme"/>
</dbReference>
<dbReference type="InterPro" id="IPR011055">
    <property type="entry name" value="Dup_hybrid_motif"/>
</dbReference>
<gene>
    <name evidence="3" type="ORF">EBQ25_00270</name>
</gene>
<dbReference type="CDD" id="cd12797">
    <property type="entry name" value="M23_peptidase"/>
    <property type="match status" value="1"/>
</dbReference>
<dbReference type="InterPro" id="IPR016047">
    <property type="entry name" value="M23ase_b-sheet_dom"/>
</dbReference>
<dbReference type="Gene3D" id="2.70.70.10">
    <property type="entry name" value="Glucose Permease (Domain IIA)"/>
    <property type="match status" value="1"/>
</dbReference>
<evidence type="ECO:0000313" key="4">
    <source>
        <dbReference type="Proteomes" id="UP000267035"/>
    </source>
</evidence>
<dbReference type="Proteomes" id="UP000267035">
    <property type="component" value="Unassembled WGS sequence"/>
</dbReference>
<evidence type="ECO:0000313" key="3">
    <source>
        <dbReference type="EMBL" id="RMX02708.1"/>
    </source>
</evidence>
<comment type="caution">
    <text evidence="3">The sequence shown here is derived from an EMBL/GenBank/DDBJ whole genome shotgun (WGS) entry which is preliminary data.</text>
</comment>
<evidence type="ECO:0000256" key="1">
    <source>
        <dbReference type="SAM" id="MobiDB-lite"/>
    </source>
</evidence>
<dbReference type="GO" id="GO:0004222">
    <property type="term" value="F:metalloendopeptidase activity"/>
    <property type="evidence" value="ECO:0007669"/>
    <property type="project" value="TreeGrafter"/>
</dbReference>
<feature type="domain" description="M23ase beta-sheet core" evidence="2">
    <location>
        <begin position="225"/>
        <end position="319"/>
    </location>
</feature>
<feature type="region of interest" description="Disordered" evidence="1">
    <location>
        <begin position="1"/>
        <end position="26"/>
    </location>
</feature>
<keyword evidence="4" id="KW-1185">Reference proteome</keyword>